<dbReference type="AlphaFoldDB" id="X8ALV4"/>
<accession>X8ALV4</accession>
<proteinExistence type="predicted"/>
<protein>
    <submittedName>
        <fullName evidence="1">Uncharacterized protein</fullName>
    </submittedName>
</protein>
<comment type="caution">
    <text evidence="1">The sequence shown here is derived from an EMBL/GenBank/DDBJ whole genome shotgun (WGS) entry which is preliminary data.</text>
</comment>
<dbReference type="EMBL" id="JAOB01000050">
    <property type="protein sequence ID" value="EUA32852.1"/>
    <property type="molecule type" value="Genomic_DNA"/>
</dbReference>
<gene>
    <name evidence="1" type="ORF">I553_9084</name>
</gene>
<organism evidence="1">
    <name type="scientific">Mycobacterium xenopi 4042</name>
    <dbReference type="NCBI Taxonomy" id="1299334"/>
    <lineage>
        <taxon>Bacteria</taxon>
        <taxon>Bacillati</taxon>
        <taxon>Actinomycetota</taxon>
        <taxon>Actinomycetes</taxon>
        <taxon>Mycobacteriales</taxon>
        <taxon>Mycobacteriaceae</taxon>
        <taxon>Mycobacterium</taxon>
    </lineage>
</organism>
<reference evidence="1" key="1">
    <citation type="submission" date="2014-01" db="EMBL/GenBank/DDBJ databases">
        <authorList>
            <person name="Brown-Elliot B."/>
            <person name="Wallace R."/>
            <person name="Lenaerts A."/>
            <person name="Ordway D."/>
            <person name="DeGroote M.A."/>
            <person name="Parker T."/>
            <person name="Sizemore C."/>
            <person name="Tallon L.J."/>
            <person name="Sadzewicz L.K."/>
            <person name="Sengamalay N."/>
            <person name="Fraser C.M."/>
            <person name="Hine E."/>
            <person name="Shefchek K.A."/>
            <person name="Das S.P."/>
            <person name="Tettelin H."/>
        </authorList>
    </citation>
    <scope>NUCLEOTIDE SEQUENCE [LARGE SCALE GENOMIC DNA]</scope>
    <source>
        <strain evidence="1">4042</strain>
    </source>
</reference>
<name>X8ALV4_MYCXE</name>
<sequence length="53" mass="5880">MRGSTTAEIPAEPVVSAHVGLARRYARCTIGVYRQRIFTVSVAHIARIRTGWP</sequence>
<evidence type="ECO:0000313" key="1">
    <source>
        <dbReference type="EMBL" id="EUA32852.1"/>
    </source>
</evidence>